<dbReference type="Gene3D" id="3.60.70.12">
    <property type="entry name" value="L-amino peptidase D-ALA esterase/amidase"/>
    <property type="match status" value="1"/>
</dbReference>
<dbReference type="OrthoDB" id="9808347at2"/>
<accession>A0A166SE92</accession>
<dbReference type="Proteomes" id="UP000077407">
    <property type="component" value="Unassembled WGS sequence"/>
</dbReference>
<dbReference type="EMBL" id="LITT01000002">
    <property type="protein sequence ID" value="OAA92064.1"/>
    <property type="molecule type" value="Genomic_DNA"/>
</dbReference>
<dbReference type="CDD" id="cd02252">
    <property type="entry name" value="nylC_like"/>
    <property type="match status" value="1"/>
</dbReference>
<dbReference type="AlphaFoldDB" id="A0A166SE92"/>
<dbReference type="GO" id="GO:0004177">
    <property type="term" value="F:aminopeptidase activity"/>
    <property type="evidence" value="ECO:0007669"/>
    <property type="project" value="TreeGrafter"/>
</dbReference>
<comment type="similarity">
    <text evidence="1">Belongs to the peptidase S58 family.</text>
</comment>
<evidence type="ECO:0000256" key="1">
    <source>
        <dbReference type="ARBA" id="ARBA00007068"/>
    </source>
</evidence>
<organism evidence="2 3">
    <name type="scientific">Clostridium ljungdahlii</name>
    <dbReference type="NCBI Taxonomy" id="1538"/>
    <lineage>
        <taxon>Bacteria</taxon>
        <taxon>Bacillati</taxon>
        <taxon>Bacillota</taxon>
        <taxon>Clostridia</taxon>
        <taxon>Eubacteriales</taxon>
        <taxon>Clostridiaceae</taxon>
        <taxon>Clostridium</taxon>
    </lineage>
</organism>
<evidence type="ECO:0000313" key="2">
    <source>
        <dbReference type="EMBL" id="OAA92064.1"/>
    </source>
</evidence>
<dbReference type="PANTHER" id="PTHR36512">
    <property type="entry name" value="D-AMINOPEPTIDASE"/>
    <property type="match status" value="1"/>
</dbReference>
<evidence type="ECO:0000313" key="3">
    <source>
        <dbReference type="Proteomes" id="UP000077407"/>
    </source>
</evidence>
<gene>
    <name evidence="2" type="ORF">WY13_00151</name>
</gene>
<protein>
    <submittedName>
        <fullName evidence="2">Peptidase family S58</fullName>
    </submittedName>
</protein>
<dbReference type="InterPro" id="IPR005321">
    <property type="entry name" value="Peptidase_S58_DmpA"/>
</dbReference>
<dbReference type="SUPFAM" id="SSF56266">
    <property type="entry name" value="DmpA/ArgJ-like"/>
    <property type="match status" value="1"/>
</dbReference>
<reference evidence="2 3" key="1">
    <citation type="journal article" date="2015" name="Biotechnol. Bioeng.">
        <title>Genome sequence and phenotypic characterization of Caulobacter segnis.</title>
        <authorList>
            <person name="Patel S."/>
            <person name="Fletcher B."/>
            <person name="Scott D.C."/>
            <person name="Ely B."/>
        </authorList>
    </citation>
    <scope>NUCLEOTIDE SEQUENCE [LARGE SCALE GENOMIC DNA]</scope>
    <source>
        <strain evidence="2 3">ERI-2</strain>
    </source>
</reference>
<sequence>MKEITFNSIEGMRIGNSQKLNGPTGCTVLVFEEGAAAGVDVRGGSPGTRETDLLNPVNLVDKIHAVVLAGGSAFGLDAAGGVMQYLEENSIGFDVSVTKVPIVCGAVLFDLNIGDFRVRPDKAMGYEACKNSELNLCENGNVGAGAGATVGKILGNEHAMKGGLGSFAIQVGELKVGAVVAVNCLGDVIDSKSQRIIAGALNRDGKSFAGTEKVMLERYAEKKNLFSGNTTIGAVVTNGNFTKTQMNKIASMAHNGYGRAIRPAHSMFDGDTIFAASCGKIEADLSVVGFLAAEVMEKAIVRAVKSADSILQYKSYKDL</sequence>
<dbReference type="Pfam" id="PF03576">
    <property type="entry name" value="Peptidase_S58"/>
    <property type="match status" value="1"/>
</dbReference>
<comment type="caution">
    <text evidence="2">The sequence shown here is derived from an EMBL/GenBank/DDBJ whole genome shotgun (WGS) entry which is preliminary data.</text>
</comment>
<name>A0A166SE92_9CLOT</name>
<proteinExistence type="inferred from homology"/>
<dbReference type="PATRIC" id="fig|1538.10.peg.633"/>
<dbReference type="PANTHER" id="PTHR36512:SF3">
    <property type="entry name" value="BLR5678 PROTEIN"/>
    <property type="match status" value="1"/>
</dbReference>
<dbReference type="RefSeq" id="WP_063553812.1">
    <property type="nucleotide sequence ID" value="NZ_LITT01000002.1"/>
</dbReference>
<dbReference type="InterPro" id="IPR016117">
    <property type="entry name" value="ArgJ-like_dom_sf"/>
</dbReference>